<comment type="caution">
    <text evidence="8">The sequence shown here is derived from an EMBL/GenBank/DDBJ whole genome shotgun (WGS) entry which is preliminary data.</text>
</comment>
<keyword evidence="3" id="KW-0479">Metal-binding</keyword>
<dbReference type="Gene3D" id="3.90.79.10">
    <property type="entry name" value="Nucleoside Triphosphate Pyrophosphohydrolase"/>
    <property type="match status" value="1"/>
</dbReference>
<keyword evidence="4" id="KW-0378">Hydrolase</keyword>
<dbReference type="PANTHER" id="PTHR12992:SF24">
    <property type="entry name" value="PEROXISOMAL COENZYME A DIPHOSPHATASE NUDT7"/>
    <property type="match status" value="1"/>
</dbReference>
<evidence type="ECO:0000256" key="4">
    <source>
        <dbReference type="ARBA" id="ARBA00022801"/>
    </source>
</evidence>
<evidence type="ECO:0000256" key="2">
    <source>
        <dbReference type="ARBA" id="ARBA00001946"/>
    </source>
</evidence>
<comment type="cofactor">
    <cofactor evidence="1">
        <name>Mn(2+)</name>
        <dbReference type="ChEBI" id="CHEBI:29035"/>
    </cofactor>
</comment>
<organism evidence="8 9">
    <name type="scientific">Pristionchus mayeri</name>
    <dbReference type="NCBI Taxonomy" id="1317129"/>
    <lineage>
        <taxon>Eukaryota</taxon>
        <taxon>Metazoa</taxon>
        <taxon>Ecdysozoa</taxon>
        <taxon>Nematoda</taxon>
        <taxon>Chromadorea</taxon>
        <taxon>Rhabditida</taxon>
        <taxon>Rhabditina</taxon>
        <taxon>Diplogasteromorpha</taxon>
        <taxon>Diplogasteroidea</taxon>
        <taxon>Neodiplogasteridae</taxon>
        <taxon>Pristionchus</taxon>
    </lineage>
</organism>
<protein>
    <recommendedName>
        <fullName evidence="7">Nudix hydrolase domain-containing protein</fullName>
    </recommendedName>
</protein>
<gene>
    <name evidence="8" type="ORF">PMAYCL1PPCAC_15950</name>
</gene>
<dbReference type="GO" id="GO:0046872">
    <property type="term" value="F:metal ion binding"/>
    <property type="evidence" value="ECO:0007669"/>
    <property type="project" value="UniProtKB-KW"/>
</dbReference>
<keyword evidence="9" id="KW-1185">Reference proteome</keyword>
<comment type="cofactor">
    <cofactor evidence="2">
        <name>Mg(2+)</name>
        <dbReference type="ChEBI" id="CHEBI:18420"/>
    </cofactor>
</comment>
<feature type="domain" description="Nudix hydrolase" evidence="7">
    <location>
        <begin position="1"/>
        <end position="129"/>
    </location>
</feature>
<reference evidence="9" key="1">
    <citation type="submission" date="2022-10" db="EMBL/GenBank/DDBJ databases">
        <title>Genome assembly of Pristionchus species.</title>
        <authorList>
            <person name="Yoshida K."/>
            <person name="Sommer R.J."/>
        </authorList>
    </citation>
    <scope>NUCLEOTIDE SEQUENCE [LARGE SCALE GENOMIC DNA]</scope>
    <source>
        <strain evidence="9">RS5460</strain>
    </source>
</reference>
<feature type="non-terminal residue" evidence="8">
    <location>
        <position position="1"/>
    </location>
</feature>
<dbReference type="GO" id="GO:0010945">
    <property type="term" value="F:coenzyme A diphosphatase activity"/>
    <property type="evidence" value="ECO:0007669"/>
    <property type="project" value="InterPro"/>
</dbReference>
<evidence type="ECO:0000256" key="1">
    <source>
        <dbReference type="ARBA" id="ARBA00001936"/>
    </source>
</evidence>
<dbReference type="PANTHER" id="PTHR12992">
    <property type="entry name" value="NUDIX HYDROLASE"/>
    <property type="match status" value="1"/>
</dbReference>
<evidence type="ECO:0000256" key="5">
    <source>
        <dbReference type="ARBA" id="ARBA00022842"/>
    </source>
</evidence>
<feature type="non-terminal residue" evidence="8">
    <location>
        <position position="184"/>
    </location>
</feature>
<proteinExistence type="predicted"/>
<keyword evidence="6" id="KW-0464">Manganese</keyword>
<keyword evidence="5" id="KW-0460">Magnesium</keyword>
<evidence type="ECO:0000313" key="8">
    <source>
        <dbReference type="EMBL" id="GMR45755.1"/>
    </source>
</evidence>
<name>A0AAN5CJU7_9BILA</name>
<dbReference type="Pfam" id="PF00293">
    <property type="entry name" value="NUDIX"/>
    <property type="match status" value="1"/>
</dbReference>
<dbReference type="CDD" id="cd03426">
    <property type="entry name" value="NUDIX_CoAse_Nudt7"/>
    <property type="match status" value="1"/>
</dbReference>
<evidence type="ECO:0000256" key="3">
    <source>
        <dbReference type="ARBA" id="ARBA00022723"/>
    </source>
</evidence>
<evidence type="ECO:0000256" key="6">
    <source>
        <dbReference type="ARBA" id="ARBA00023211"/>
    </source>
</evidence>
<evidence type="ECO:0000259" key="7">
    <source>
        <dbReference type="PROSITE" id="PS51462"/>
    </source>
</evidence>
<dbReference type="GO" id="GO:0015938">
    <property type="term" value="P:coenzyme A catabolic process"/>
    <property type="evidence" value="ECO:0007669"/>
    <property type="project" value="TreeGrafter"/>
</dbReference>
<dbReference type="SUPFAM" id="SSF55811">
    <property type="entry name" value="Nudix"/>
    <property type="match status" value="1"/>
</dbReference>
<evidence type="ECO:0000313" key="9">
    <source>
        <dbReference type="Proteomes" id="UP001328107"/>
    </source>
</evidence>
<dbReference type="InterPro" id="IPR015797">
    <property type="entry name" value="NUDIX_hydrolase-like_dom_sf"/>
</dbReference>
<accession>A0AAN5CJU7</accession>
<dbReference type="InterPro" id="IPR000086">
    <property type="entry name" value="NUDIX_hydrolase_dom"/>
</dbReference>
<dbReference type="Proteomes" id="UP001328107">
    <property type="component" value="Unassembled WGS sequence"/>
</dbReference>
<sequence>DKDAAVLALIDPQQRILICRRADHLKIHAGESCLPGGKCDKGDANFTETALREAEEELGIDRSLVNIQYELPEISNLEGYLMHTVVGRVSEEPQLSINKEEVAETMWVPLESFLMSNNHWTTQYDRFNVHVFEFPQFDVFGFTADLCMLIAIRELGKSPEFDINNGQKDITKIKLKPITTLLLF</sequence>
<dbReference type="PROSITE" id="PS51462">
    <property type="entry name" value="NUDIX"/>
    <property type="match status" value="1"/>
</dbReference>
<dbReference type="AlphaFoldDB" id="A0AAN5CJU7"/>
<dbReference type="EMBL" id="BTRK01000004">
    <property type="protein sequence ID" value="GMR45755.1"/>
    <property type="molecule type" value="Genomic_DNA"/>
</dbReference>
<dbReference type="InterPro" id="IPR045121">
    <property type="entry name" value="CoAse"/>
</dbReference>